<dbReference type="Pfam" id="PF00682">
    <property type="entry name" value="HMGL-like"/>
    <property type="match status" value="1"/>
</dbReference>
<dbReference type="PANTHER" id="PTHR42880">
    <property type="entry name" value="HOMOCITRATE SYNTHASE"/>
    <property type="match status" value="1"/>
</dbReference>
<dbReference type="InterPro" id="IPR002034">
    <property type="entry name" value="AIPM/Hcit_synth_CS"/>
</dbReference>
<evidence type="ECO:0000256" key="4">
    <source>
        <dbReference type="ARBA" id="ARBA00020735"/>
    </source>
</evidence>
<dbReference type="EC" id="2.3.3.14" evidence="3"/>
<dbReference type="PANTHER" id="PTHR42880:SF1">
    <property type="entry name" value="ISOPROPYLMALATE_HOMOCITRATE_CITRAMALATE SYNTHASE FAMILY PROTEIN"/>
    <property type="match status" value="1"/>
</dbReference>
<name>A0ABS9Z493_9HYPH</name>
<dbReference type="PROSITE" id="PS50991">
    <property type="entry name" value="PYR_CT"/>
    <property type="match status" value="1"/>
</dbReference>
<dbReference type="SUPFAM" id="SSF51569">
    <property type="entry name" value="Aldolase"/>
    <property type="match status" value="1"/>
</dbReference>
<sequence length="385" mass="40664">MSGAVSHRIEINDTTLRDGEQAPGVVFTLPEKLAIARELALAGADEIEAGTPAMGDEEVEAIAAIASEIRGPRVTAWCRLSEADVDAALRAGVSHVNISAPMSRLQMRVKLKSEPDEVAARVTRVIGYAREKGLEVALGGEDSSRADLRDIGLIAGAAQKLGVFRFRFADTLGLLDPFSTYEYIRQLREVTDLAIEFHGHNDLGLATANTLAAIRAGASHASVTVLGLGERAGNAPLEEIAVALPRTADARSGVDLTRLERLAGIVAHAARDSIPRAKPIVGADIFTHESGIHVAGLLSDVRTYQGLDPVLLGRRHKVVIGKHSGLAAIKAVCGAAGLNVEGPIGAAVLARVKAIAKLTKSLVPEARVRQLAREELARNEMSETV</sequence>
<comment type="caution">
    <text evidence="9">The sequence shown here is derived from an EMBL/GenBank/DDBJ whole genome shotgun (WGS) entry which is preliminary data.</text>
</comment>
<dbReference type="InterPro" id="IPR054691">
    <property type="entry name" value="LeuA/HCS_post-cat"/>
</dbReference>
<evidence type="ECO:0000256" key="6">
    <source>
        <dbReference type="ARBA" id="ARBA00048019"/>
    </source>
</evidence>
<dbReference type="Gene3D" id="1.10.238.260">
    <property type="match status" value="1"/>
</dbReference>
<evidence type="ECO:0000259" key="8">
    <source>
        <dbReference type="PROSITE" id="PS50991"/>
    </source>
</evidence>
<evidence type="ECO:0000256" key="1">
    <source>
        <dbReference type="ARBA" id="ARBA00003050"/>
    </source>
</evidence>
<dbReference type="EMBL" id="JAIVFP010000001">
    <property type="protein sequence ID" value="MCI4682443.1"/>
    <property type="molecule type" value="Genomic_DNA"/>
</dbReference>
<keyword evidence="5 7" id="KW-0808">Transferase</keyword>
<dbReference type="PROSITE" id="PS00816">
    <property type="entry name" value="AIPM_HOMOCIT_SYNTH_2"/>
    <property type="match status" value="1"/>
</dbReference>
<evidence type="ECO:0000256" key="7">
    <source>
        <dbReference type="RuleBase" id="RU003523"/>
    </source>
</evidence>
<feature type="domain" description="Pyruvate carboxyltransferase" evidence="8">
    <location>
        <begin position="9"/>
        <end position="260"/>
    </location>
</feature>
<dbReference type="CDD" id="cd07939">
    <property type="entry name" value="DRE_TIM_NifV"/>
    <property type="match status" value="1"/>
</dbReference>
<evidence type="ECO:0000313" key="9">
    <source>
        <dbReference type="EMBL" id="MCI4682443.1"/>
    </source>
</evidence>
<dbReference type="InterPro" id="IPR000891">
    <property type="entry name" value="PYR_CT"/>
</dbReference>
<dbReference type="PROSITE" id="PS00815">
    <property type="entry name" value="AIPM_HOMOCIT_SYNTH_1"/>
    <property type="match status" value="1"/>
</dbReference>
<dbReference type="Pfam" id="PF22617">
    <property type="entry name" value="HCS_D2"/>
    <property type="match status" value="1"/>
</dbReference>
<dbReference type="InterPro" id="IPR013785">
    <property type="entry name" value="Aldolase_TIM"/>
</dbReference>
<comment type="catalytic activity">
    <reaction evidence="6">
        <text>acetyl-CoA + 2-oxoglutarate + H2O = (2R)-homocitrate + CoA + H(+)</text>
        <dbReference type="Rhea" id="RHEA:12929"/>
        <dbReference type="ChEBI" id="CHEBI:15377"/>
        <dbReference type="ChEBI" id="CHEBI:15378"/>
        <dbReference type="ChEBI" id="CHEBI:16810"/>
        <dbReference type="ChEBI" id="CHEBI:57287"/>
        <dbReference type="ChEBI" id="CHEBI:57288"/>
        <dbReference type="ChEBI" id="CHEBI:58884"/>
        <dbReference type="EC" id="2.3.3.14"/>
    </reaction>
</comment>
<organism evidence="9 10">
    <name type="scientific">Candidatus Rhodoblastus alkanivorans</name>
    <dbReference type="NCBI Taxonomy" id="2954117"/>
    <lineage>
        <taxon>Bacteria</taxon>
        <taxon>Pseudomonadati</taxon>
        <taxon>Pseudomonadota</taxon>
        <taxon>Alphaproteobacteria</taxon>
        <taxon>Hyphomicrobiales</taxon>
        <taxon>Rhodoblastaceae</taxon>
        <taxon>Rhodoblastus</taxon>
    </lineage>
</organism>
<comment type="similarity">
    <text evidence="2 7">Belongs to the alpha-IPM synthase/homocitrate synthase family.</text>
</comment>
<keyword evidence="10" id="KW-1185">Reference proteome</keyword>
<evidence type="ECO:0000313" key="10">
    <source>
        <dbReference type="Proteomes" id="UP001139104"/>
    </source>
</evidence>
<evidence type="ECO:0000256" key="3">
    <source>
        <dbReference type="ARBA" id="ARBA00012974"/>
    </source>
</evidence>
<reference evidence="9" key="1">
    <citation type="journal article" date="2022" name="ISME J.">
        <title>Identification of active gaseous-alkane degraders at natural gas seeps.</title>
        <authorList>
            <person name="Farhan Ul Haque M."/>
            <person name="Hernandez M."/>
            <person name="Crombie A.T."/>
            <person name="Murrell J.C."/>
        </authorList>
    </citation>
    <scope>NUCLEOTIDE SEQUENCE</scope>
    <source>
        <strain evidence="9">PC2</strain>
    </source>
</reference>
<protein>
    <recommendedName>
        <fullName evidence="4">Homocitrate synthase</fullName>
        <ecNumber evidence="3">2.3.3.14</ecNumber>
    </recommendedName>
</protein>
<dbReference type="Proteomes" id="UP001139104">
    <property type="component" value="Unassembled WGS sequence"/>
</dbReference>
<dbReference type="InterPro" id="IPR013477">
    <property type="entry name" value="NifV/FrbC"/>
</dbReference>
<gene>
    <name evidence="9" type="ORF">K2U94_06665</name>
</gene>
<dbReference type="Gene3D" id="3.20.20.70">
    <property type="entry name" value="Aldolase class I"/>
    <property type="match status" value="1"/>
</dbReference>
<dbReference type="RefSeq" id="WP_243066455.1">
    <property type="nucleotide sequence ID" value="NZ_JAIVFK010000020.1"/>
</dbReference>
<accession>A0ABS9Z493</accession>
<evidence type="ECO:0000256" key="2">
    <source>
        <dbReference type="ARBA" id="ARBA00006154"/>
    </source>
</evidence>
<comment type="function">
    <text evidence="1">This protein is a Fe-Mo-cofactor biosynthetic component.</text>
</comment>
<evidence type="ECO:0000256" key="5">
    <source>
        <dbReference type="ARBA" id="ARBA00022679"/>
    </source>
</evidence>
<proteinExistence type="inferred from homology"/>